<dbReference type="CDD" id="cd08761">
    <property type="entry name" value="Cyt_b561_CYB561D2_like"/>
    <property type="match status" value="1"/>
</dbReference>
<reference evidence="15" key="2">
    <citation type="journal article" date="2010" name="Genome Res.">
        <title>Population genomic sequencing of Coccidioides fungi reveals recent hybridization and transposon control.</title>
        <authorList>
            <person name="Neafsey D.E."/>
            <person name="Barker B.M."/>
            <person name="Sharpton T.J."/>
            <person name="Stajich J.E."/>
            <person name="Park D.J."/>
            <person name="Whiston E."/>
            <person name="Hung C.-Y."/>
            <person name="McMahan C."/>
            <person name="White J."/>
            <person name="Sykes S."/>
            <person name="Heiman D."/>
            <person name="Young S."/>
            <person name="Zeng Q."/>
            <person name="Abouelleil A."/>
            <person name="Aftuck L."/>
            <person name="Bessette D."/>
            <person name="Brown A."/>
            <person name="FitzGerald M."/>
            <person name="Lui A."/>
            <person name="Macdonald J.P."/>
            <person name="Priest M."/>
            <person name="Orbach M.J."/>
            <person name="Galgiani J.N."/>
            <person name="Kirkland T.N."/>
            <person name="Cole G.T."/>
            <person name="Birren B.W."/>
            <person name="Henn M.R."/>
            <person name="Taylor J.W."/>
            <person name="Rounsley S.D."/>
        </authorList>
    </citation>
    <scope>GENOME REANNOTATION</scope>
    <source>
        <strain evidence="15">RS</strain>
    </source>
</reference>
<feature type="transmembrane region" description="Helical" evidence="12">
    <location>
        <begin position="189"/>
        <end position="205"/>
    </location>
</feature>
<dbReference type="PROSITE" id="PS50939">
    <property type="entry name" value="CYTOCHROME_B561"/>
    <property type="match status" value="1"/>
</dbReference>
<evidence type="ECO:0000256" key="7">
    <source>
        <dbReference type="ARBA" id="ARBA00022982"/>
    </source>
</evidence>
<keyword evidence="3" id="KW-0813">Transport</keyword>
<dbReference type="PANTHER" id="PTHR15422:SF45">
    <property type="entry name" value="CYTOCHROME B561 DOMAIN-CONTAINING PROTEIN"/>
    <property type="match status" value="1"/>
</dbReference>
<dbReference type="OrthoDB" id="432881at2759"/>
<sequence>MASATGIPEARPASIHENGEEEPLLGRPGDVTQKENQSILINLVTGTAPIAQAGILIVAALVWSAIFSNELIFFSPHPLLNSTGVLLTTQAILLLQPTHTPSQKRQGTLTHFGVIVASNLTFVAAFTIIEINKASHPETRFTSVHAIMGLITYILIVLQAAVGAAQYFFPAQVFGSIDNGKRVYKWHRLFGYALLVMELATIAAATQTDYNKTVLHIRLWAVLLASVLVIAGIYARIKKQKMPLFKRQRPRERSD</sequence>
<dbReference type="EMBL" id="GG704916">
    <property type="protein sequence ID" value="EAS32405.1"/>
    <property type="molecule type" value="Genomic_DNA"/>
</dbReference>
<evidence type="ECO:0000256" key="9">
    <source>
        <dbReference type="ARBA" id="ARBA00023004"/>
    </source>
</evidence>
<dbReference type="AlphaFoldDB" id="A0A0E1RXP9"/>
<gene>
    <name evidence="14" type="ORF">CIMG_03429</name>
</gene>
<feature type="transmembrane region" description="Helical" evidence="12">
    <location>
        <begin position="217"/>
        <end position="237"/>
    </location>
</feature>
<dbReference type="InterPro" id="IPR006593">
    <property type="entry name" value="Cyt_b561/ferric_Rdtase_TM"/>
</dbReference>
<evidence type="ECO:0000256" key="2">
    <source>
        <dbReference type="ARBA" id="ARBA00004141"/>
    </source>
</evidence>
<keyword evidence="9" id="KW-0408">Iron</keyword>
<feature type="transmembrane region" description="Helical" evidence="12">
    <location>
        <begin position="39"/>
        <end position="66"/>
    </location>
</feature>
<dbReference type="Pfam" id="PF03188">
    <property type="entry name" value="Cytochrom_B561"/>
    <property type="match status" value="1"/>
</dbReference>
<dbReference type="PANTHER" id="PTHR15422">
    <property type="entry name" value="OS05G0565100 PROTEIN"/>
    <property type="match status" value="1"/>
</dbReference>
<reference evidence="15" key="1">
    <citation type="journal article" date="2009" name="Genome Res.">
        <title>Comparative genomic analyses of the human fungal pathogens Coccidioides and their relatives.</title>
        <authorList>
            <person name="Sharpton T.J."/>
            <person name="Stajich J.E."/>
            <person name="Rounsley S.D."/>
            <person name="Gardner M.J."/>
            <person name="Wortman J.R."/>
            <person name="Jordar V.S."/>
            <person name="Maiti R."/>
            <person name="Kodira C.D."/>
            <person name="Neafsey D.E."/>
            <person name="Zeng Q."/>
            <person name="Hung C.-Y."/>
            <person name="McMahan C."/>
            <person name="Muszewska A."/>
            <person name="Grynberg M."/>
            <person name="Mandel M.A."/>
            <person name="Kellner E.M."/>
            <person name="Barker B.M."/>
            <person name="Galgiani J.N."/>
            <person name="Orbach M.J."/>
            <person name="Kirkland T.N."/>
            <person name="Cole G.T."/>
            <person name="Henn M.R."/>
            <person name="Birren B.W."/>
            <person name="Taylor J.W."/>
        </authorList>
    </citation>
    <scope>NUCLEOTIDE SEQUENCE [LARGE SCALE GENOMIC DNA]</scope>
    <source>
        <strain evidence="15">RS</strain>
    </source>
</reference>
<keyword evidence="10 12" id="KW-0472">Membrane</keyword>
<dbReference type="GO" id="GO:0016020">
    <property type="term" value="C:membrane"/>
    <property type="evidence" value="ECO:0007669"/>
    <property type="project" value="UniProtKB-SubCell"/>
</dbReference>
<evidence type="ECO:0000256" key="10">
    <source>
        <dbReference type="ARBA" id="ARBA00023136"/>
    </source>
</evidence>
<keyword evidence="15" id="KW-1185">Reference proteome</keyword>
<dbReference type="SMART" id="SM00665">
    <property type="entry name" value="B561"/>
    <property type="match status" value="1"/>
</dbReference>
<evidence type="ECO:0000259" key="13">
    <source>
        <dbReference type="PROSITE" id="PS50939"/>
    </source>
</evidence>
<feature type="transmembrane region" description="Helical" evidence="12">
    <location>
        <begin position="144"/>
        <end position="169"/>
    </location>
</feature>
<keyword evidence="6" id="KW-0479">Metal-binding</keyword>
<proteinExistence type="predicted"/>
<dbReference type="GeneID" id="4564909"/>
<keyword evidence="7" id="KW-0249">Electron transport</keyword>
<comment type="cofactor">
    <cofactor evidence="1">
        <name>heme b</name>
        <dbReference type="ChEBI" id="CHEBI:60344"/>
    </cofactor>
</comment>
<evidence type="ECO:0000313" key="14">
    <source>
        <dbReference type="EMBL" id="EAS32405.1"/>
    </source>
</evidence>
<feature type="domain" description="Cytochrome b561" evidence="13">
    <location>
        <begin position="41"/>
        <end position="239"/>
    </location>
</feature>
<keyword evidence="5 12" id="KW-0812">Transmembrane</keyword>
<dbReference type="InterPro" id="IPR045150">
    <property type="entry name" value="CYB561D1/2"/>
</dbReference>
<dbReference type="RefSeq" id="XP_001243988.1">
    <property type="nucleotide sequence ID" value="XM_001243987.2"/>
</dbReference>
<accession>A0A0E1RXP9</accession>
<dbReference type="OMA" id="PGHEHFA"/>
<dbReference type="Proteomes" id="UP000001261">
    <property type="component" value="Unassembled WGS sequence"/>
</dbReference>
<evidence type="ECO:0000256" key="1">
    <source>
        <dbReference type="ARBA" id="ARBA00001970"/>
    </source>
</evidence>
<evidence type="ECO:0000313" key="15">
    <source>
        <dbReference type="Proteomes" id="UP000001261"/>
    </source>
</evidence>
<dbReference type="KEGG" id="cim:CIMG_03429"/>
<evidence type="ECO:0000256" key="8">
    <source>
        <dbReference type="ARBA" id="ARBA00022989"/>
    </source>
</evidence>
<evidence type="ECO:0000256" key="3">
    <source>
        <dbReference type="ARBA" id="ARBA00022448"/>
    </source>
</evidence>
<dbReference type="VEuPathDB" id="FungiDB:CIMG_03429"/>
<dbReference type="GO" id="GO:0140575">
    <property type="term" value="F:transmembrane monodehydroascorbate reductase activity"/>
    <property type="evidence" value="ECO:0007669"/>
    <property type="project" value="InterPro"/>
</dbReference>
<keyword evidence="4" id="KW-0349">Heme</keyword>
<feature type="region of interest" description="Disordered" evidence="11">
    <location>
        <begin position="1"/>
        <end position="30"/>
    </location>
</feature>
<evidence type="ECO:0000256" key="4">
    <source>
        <dbReference type="ARBA" id="ARBA00022617"/>
    </source>
</evidence>
<comment type="subcellular location">
    <subcellularLocation>
        <location evidence="2">Membrane</location>
        <topology evidence="2">Multi-pass membrane protein</topology>
    </subcellularLocation>
</comment>
<keyword evidence="8 12" id="KW-1133">Transmembrane helix</keyword>
<feature type="transmembrane region" description="Helical" evidence="12">
    <location>
        <begin position="78"/>
        <end position="96"/>
    </location>
</feature>
<dbReference type="GO" id="GO:0046872">
    <property type="term" value="F:metal ion binding"/>
    <property type="evidence" value="ECO:0007669"/>
    <property type="project" value="UniProtKB-KW"/>
</dbReference>
<dbReference type="InParanoid" id="A0A0E1RXP9"/>
<evidence type="ECO:0000256" key="11">
    <source>
        <dbReference type="SAM" id="MobiDB-lite"/>
    </source>
</evidence>
<evidence type="ECO:0000256" key="6">
    <source>
        <dbReference type="ARBA" id="ARBA00022723"/>
    </source>
</evidence>
<feature type="transmembrane region" description="Helical" evidence="12">
    <location>
        <begin position="108"/>
        <end position="129"/>
    </location>
</feature>
<evidence type="ECO:0000256" key="12">
    <source>
        <dbReference type="SAM" id="Phobius"/>
    </source>
</evidence>
<dbReference type="Gene3D" id="1.20.120.1770">
    <property type="match status" value="1"/>
</dbReference>
<protein>
    <submittedName>
        <fullName evidence="14">Cytochrome b561</fullName>
    </submittedName>
</protein>
<organism evidence="14 15">
    <name type="scientific">Coccidioides immitis (strain RS)</name>
    <name type="common">Valley fever fungus</name>
    <dbReference type="NCBI Taxonomy" id="246410"/>
    <lineage>
        <taxon>Eukaryota</taxon>
        <taxon>Fungi</taxon>
        <taxon>Dikarya</taxon>
        <taxon>Ascomycota</taxon>
        <taxon>Pezizomycotina</taxon>
        <taxon>Eurotiomycetes</taxon>
        <taxon>Eurotiomycetidae</taxon>
        <taxon>Onygenales</taxon>
        <taxon>Onygenaceae</taxon>
        <taxon>Coccidioides</taxon>
    </lineage>
</organism>
<evidence type="ECO:0000256" key="5">
    <source>
        <dbReference type="ARBA" id="ARBA00022692"/>
    </source>
</evidence>
<name>A0A0E1RXP9_COCIM</name>